<dbReference type="PANTHER" id="PTHR22916">
    <property type="entry name" value="GLYCOSYLTRANSFERASE"/>
    <property type="match status" value="1"/>
</dbReference>
<evidence type="ECO:0000313" key="3">
    <source>
        <dbReference type="Proteomes" id="UP000203589"/>
    </source>
</evidence>
<dbReference type="GO" id="GO:0016758">
    <property type="term" value="F:hexosyltransferase activity"/>
    <property type="evidence" value="ECO:0007669"/>
    <property type="project" value="UniProtKB-ARBA"/>
</dbReference>
<dbReference type="SUPFAM" id="SSF53756">
    <property type="entry name" value="UDP-Glycosyltransferase/glycogen phosphorylase"/>
    <property type="match status" value="1"/>
</dbReference>
<reference evidence="2 3" key="1">
    <citation type="submission" date="2017-07" db="EMBL/GenBank/DDBJ databases">
        <title>Genome Sequence of Antarctobacter heliothermus Strain SMS3 Isolated from a culture of the Diatom Skeletonema marinoi.</title>
        <authorList>
            <person name="Topel M."/>
            <person name="Pinder M.I.M."/>
            <person name="Johansson O.N."/>
            <person name="Kourtchenko O."/>
            <person name="Godhe A."/>
            <person name="Clarke A.K."/>
        </authorList>
    </citation>
    <scope>NUCLEOTIDE SEQUENCE [LARGE SCALE GENOMIC DNA]</scope>
    <source>
        <strain evidence="2 3">SMS3</strain>
        <plasmid evidence="3">Plasmid psms3-2</plasmid>
    </source>
</reference>
<evidence type="ECO:0000313" key="2">
    <source>
        <dbReference type="EMBL" id="ASP23599.1"/>
    </source>
</evidence>
<gene>
    <name evidence="2" type="ORF">ANTHELSMS3_04701</name>
</gene>
<dbReference type="OrthoDB" id="7210452at2"/>
<name>A0A222EBM6_9RHOB</name>
<keyword evidence="3" id="KW-1185">Reference proteome</keyword>
<dbReference type="Gene3D" id="3.90.550.10">
    <property type="entry name" value="Spore Coat Polysaccharide Biosynthesis Protein SpsA, Chain A"/>
    <property type="match status" value="1"/>
</dbReference>
<dbReference type="KEGG" id="aht:ANTHELSMS3_04701"/>
<dbReference type="InterPro" id="IPR029044">
    <property type="entry name" value="Nucleotide-diphossugar_trans"/>
</dbReference>
<dbReference type="Proteomes" id="UP000203589">
    <property type="component" value="Plasmid pSMS3-2"/>
</dbReference>
<dbReference type="AlphaFoldDB" id="A0A222EBM6"/>
<accession>A0A222EBM6</accession>
<proteinExistence type="predicted"/>
<dbReference type="EMBL" id="CP022542">
    <property type="protein sequence ID" value="ASP23599.1"/>
    <property type="molecule type" value="Genomic_DNA"/>
</dbReference>
<evidence type="ECO:0000259" key="1">
    <source>
        <dbReference type="Pfam" id="PF00535"/>
    </source>
</evidence>
<dbReference type="Pfam" id="PF13692">
    <property type="entry name" value="Glyco_trans_1_4"/>
    <property type="match status" value="1"/>
</dbReference>
<geneLocation type="plasmid" evidence="3">
    <name>psms3-2</name>
</geneLocation>
<dbReference type="InterPro" id="IPR001173">
    <property type="entry name" value="Glyco_trans_2-like"/>
</dbReference>
<feature type="domain" description="Glycosyltransferase 2-like" evidence="1">
    <location>
        <begin position="356"/>
        <end position="452"/>
    </location>
</feature>
<dbReference type="SUPFAM" id="SSF53448">
    <property type="entry name" value="Nucleotide-diphospho-sugar transferases"/>
    <property type="match status" value="1"/>
</dbReference>
<dbReference type="PANTHER" id="PTHR22916:SF67">
    <property type="entry name" value="COLANIC ACID BIOSYNTHESIS GLYCOSYL TRANSFERASE WCAE-RELATED"/>
    <property type="match status" value="1"/>
</dbReference>
<sequence>MKICYIGHEYHRKTASTNFMADLLEAGATEFHRRDTLPDPATLAAFDLDALADENYDLICVFQIEMLAKAIAERRLTKRLVFVPMFDGARMLSDDYWQTMAARDDVRVINFSSTLHHQVASLGVNSFFFRFYPQPVTHPTWDRLKKPRPPKAFFWQRTDRPSWATVKTLVEGMPDLPFHLHLAGDPSLRAAVDVETEQAERPLTVSTWFDKASDYRQIVEGCDIYVAPREFEGIGMSFLEAMAAGKCVIAPDNPTMNEYITHGINGLLYDVDTPKPLDLTQYLNIGKRAWRSVQHGHREWQWDMKTRLSDLMFKDDLGDPEPYRELGAYVRAGLGQSLGRGFPAKRVTREPLPKVTVAVVCYNSETEIEETLTSIFAQTYRNMEIVVVDGASKDGTVEILERHKTRFDVYVSEPDKGVYDAMNKAAKLGSGDYIIFINAGDYFHLPTSLEVAMHNVFGGPGAWLGRRKLPDFVIGDHIYRHESGVSALHKAADFTDTWAQLQSGEFKPGWWGGIPCHQATLTRRDLLATVGYDLSFDITADHNFMFTMKARGASFVHCHTVIATYVGGGMSAKRTLQCMRESFRVARTNTGAFKAVEKLYLQLFGERAILSDPEKRESEAELLRRSGLFYEDWYRVNFMGADSPFQDPVLHYLEVGHARGARPNPFFDGQHYLLRNTDVADAGMNPFVHYIITGRDQTRPTYDWDGKDAGEALSRFKRLYPWHSVDLDGLERILAATPKERLLSVLRDV</sequence>
<keyword evidence="2" id="KW-0328">Glycosyltransferase</keyword>
<keyword evidence="2" id="KW-0808">Transferase</keyword>
<dbReference type="Gene3D" id="3.40.50.2000">
    <property type="entry name" value="Glycogen Phosphorylase B"/>
    <property type="match status" value="2"/>
</dbReference>
<dbReference type="RefSeq" id="WP_094037667.1">
    <property type="nucleotide sequence ID" value="NZ_CP022542.1"/>
</dbReference>
<dbReference type="Pfam" id="PF00535">
    <property type="entry name" value="Glycos_transf_2"/>
    <property type="match status" value="1"/>
</dbReference>
<keyword evidence="2" id="KW-0614">Plasmid</keyword>
<organism evidence="2 3">
    <name type="scientific">Antarctobacter heliothermus</name>
    <dbReference type="NCBI Taxonomy" id="74033"/>
    <lineage>
        <taxon>Bacteria</taxon>
        <taxon>Pseudomonadati</taxon>
        <taxon>Pseudomonadota</taxon>
        <taxon>Alphaproteobacteria</taxon>
        <taxon>Rhodobacterales</taxon>
        <taxon>Roseobacteraceae</taxon>
        <taxon>Antarctobacter</taxon>
    </lineage>
</organism>
<dbReference type="EC" id="2.4.-.-" evidence="2"/>
<dbReference type="CDD" id="cd06433">
    <property type="entry name" value="GT_2_WfgS_like"/>
    <property type="match status" value="1"/>
</dbReference>
<protein>
    <submittedName>
        <fullName evidence="2">Putative glycosyltransferase</fullName>
        <ecNumber evidence="2">2.4.-.-</ecNumber>
    </submittedName>
</protein>